<organism evidence="1 2">
    <name type="scientific">Luteimonas aestuarii</name>
    <dbReference type="NCBI Taxonomy" id="453837"/>
    <lineage>
        <taxon>Bacteria</taxon>
        <taxon>Pseudomonadati</taxon>
        <taxon>Pseudomonadota</taxon>
        <taxon>Gammaproteobacteria</taxon>
        <taxon>Lysobacterales</taxon>
        <taxon>Lysobacteraceae</taxon>
        <taxon>Luteimonas</taxon>
    </lineage>
</organism>
<dbReference type="PANTHER" id="PTHR35841">
    <property type="entry name" value="PHOSPHONATES-BINDING PERIPLASMIC PROTEIN"/>
    <property type="match status" value="1"/>
</dbReference>
<name>A0A4R5TT59_9GAMM</name>
<accession>A0A4R5TT59</accession>
<sequence>MHCWPPVPTRVRCATRRCWMRSDASATWLLVAALALGCLAPVRPASAGELRPLIVATYAYPGRDRAAAIQPLADYLARLGGRSAEVRLFDSPSALVEAMRSGEADIAVPNLHGFLQARQWPEQLAPLPVPEVPSVQADRYRAVIVARDGIDSLDALRREAPRLALVMVGRDSASGGFVPARGLRDMGLDPATGFASLAYAGSHAAALQVVEAGEADVAALASDVHDRSRPEGLGVLWRSGPIPPGPLLCRVAHDVPCARIADWLLQSHAQDAAVMAGLRDGWPEFGDADRFRQADVAGLDLLRAAIDGSTAGQPETRTSRSAP</sequence>
<comment type="caution">
    <text evidence="1">The sequence shown here is derived from an EMBL/GenBank/DDBJ whole genome shotgun (WGS) entry which is preliminary data.</text>
</comment>
<dbReference type="Gene3D" id="3.40.190.10">
    <property type="entry name" value="Periplasmic binding protein-like II"/>
    <property type="match status" value="2"/>
</dbReference>
<protein>
    <recommendedName>
        <fullName evidence="3">Phosphate/phosphite/phosphonate ABC transporter substrate-binding protein</fullName>
    </recommendedName>
</protein>
<dbReference type="Pfam" id="PF12974">
    <property type="entry name" value="Phosphonate-bd"/>
    <property type="match status" value="1"/>
</dbReference>
<dbReference type="OrthoDB" id="9802896at2"/>
<evidence type="ECO:0000313" key="1">
    <source>
        <dbReference type="EMBL" id="TDK22954.1"/>
    </source>
</evidence>
<dbReference type="AlphaFoldDB" id="A0A4R5TT59"/>
<evidence type="ECO:0008006" key="3">
    <source>
        <dbReference type="Google" id="ProtNLM"/>
    </source>
</evidence>
<keyword evidence="2" id="KW-1185">Reference proteome</keyword>
<dbReference type="Proteomes" id="UP000294796">
    <property type="component" value="Unassembled WGS sequence"/>
</dbReference>
<dbReference type="PANTHER" id="PTHR35841:SF1">
    <property type="entry name" value="PHOSPHONATES-BINDING PERIPLASMIC PROTEIN"/>
    <property type="match status" value="1"/>
</dbReference>
<dbReference type="EMBL" id="SMTF01000011">
    <property type="protein sequence ID" value="TDK22954.1"/>
    <property type="molecule type" value="Genomic_DNA"/>
</dbReference>
<evidence type="ECO:0000313" key="2">
    <source>
        <dbReference type="Proteomes" id="UP000294796"/>
    </source>
</evidence>
<reference evidence="1 2" key="1">
    <citation type="submission" date="2019-03" db="EMBL/GenBank/DDBJ databases">
        <title>Luteimonas zhaokaii sp.nov., isolated from the rectal contents of Plateau pika in Yushu, Qinghai Province, China.</title>
        <authorList>
            <person name="Zhang G."/>
        </authorList>
    </citation>
    <scope>NUCLEOTIDE SEQUENCE [LARGE SCALE GENOMIC DNA]</scope>
    <source>
        <strain evidence="1 2">B9</strain>
    </source>
</reference>
<gene>
    <name evidence="1" type="ORF">E2F46_12445</name>
</gene>
<dbReference type="SUPFAM" id="SSF53850">
    <property type="entry name" value="Periplasmic binding protein-like II"/>
    <property type="match status" value="1"/>
</dbReference>
<proteinExistence type="predicted"/>